<dbReference type="EMBL" id="KY883655">
    <property type="protein sequence ID" value="ASV43636.1"/>
    <property type="molecule type" value="Genomic_DNA"/>
</dbReference>
<dbReference type="KEGG" id="vg:54985076"/>
<dbReference type="CDD" id="cd00063">
    <property type="entry name" value="FN3"/>
    <property type="match status" value="1"/>
</dbReference>
<dbReference type="RefSeq" id="YP_009794801.1">
    <property type="nucleotide sequence ID" value="NC_047882.1"/>
</dbReference>
<dbReference type="InterPro" id="IPR003961">
    <property type="entry name" value="FN3_dom"/>
</dbReference>
<feature type="domain" description="Fibronectin type-III" evidence="1">
    <location>
        <begin position="743"/>
        <end position="839"/>
    </location>
</feature>
<accession>A0A2D0YMG0</accession>
<dbReference type="PROSITE" id="PS50853">
    <property type="entry name" value="FN3"/>
    <property type="match status" value="1"/>
</dbReference>
<dbReference type="Gene3D" id="2.60.40.10">
    <property type="entry name" value="Immunoglobulins"/>
    <property type="match status" value="1"/>
</dbReference>
<dbReference type="InterPro" id="IPR036116">
    <property type="entry name" value="FN3_sf"/>
</dbReference>
<dbReference type="Proteomes" id="UP000241680">
    <property type="component" value="Segment"/>
</dbReference>
<dbReference type="GeneID" id="54985076"/>
<dbReference type="Pfam" id="PF13550">
    <property type="entry name" value="Phage-tail_3"/>
    <property type="match status" value="1"/>
</dbReference>
<name>A0A2D0YMG0_9CAUD</name>
<dbReference type="InterPro" id="IPR032876">
    <property type="entry name" value="J_dom"/>
</dbReference>
<dbReference type="InterPro" id="IPR013783">
    <property type="entry name" value="Ig-like_fold"/>
</dbReference>
<evidence type="ECO:0000313" key="2">
    <source>
        <dbReference type="EMBL" id="ASV43636.1"/>
    </source>
</evidence>
<evidence type="ECO:0000313" key="3">
    <source>
        <dbReference type="Proteomes" id="UP000241680"/>
    </source>
</evidence>
<dbReference type="Pfam" id="PF09931">
    <property type="entry name" value="Phage_phiJL001_Gp84_N"/>
    <property type="match status" value="1"/>
</dbReference>
<organism evidence="2 3">
    <name type="scientific">Vibrio phage JSF12</name>
    <dbReference type="NCBI Taxonomy" id="1983595"/>
    <lineage>
        <taxon>Viruses</taxon>
        <taxon>Duplodnaviria</taxon>
        <taxon>Heunggongvirae</taxon>
        <taxon>Uroviricota</taxon>
        <taxon>Caudoviricetes</taxon>
        <taxon>Demerecviridae</taxon>
        <taxon>Ermolyevavirinae</taxon>
        <taxon>Jesfedecavirus</taxon>
        <taxon>Jesfedecavirus JSF12</taxon>
    </lineage>
</organism>
<reference evidence="2 3" key="1">
    <citation type="journal article" date="2017" name="Sci. Rep.">
        <title>Analysis of the CRISPR-Cas system in bacteriophages active on epidemic strains of Vibrio cholerae in Bangladesh.</title>
        <authorList>
            <person name="Naser I.B."/>
            <person name="Hoque M.M."/>
            <person name="Nahid M.A."/>
            <person name="Tareq T.M."/>
            <person name="Rocky M.K."/>
            <person name="Faruque S.M."/>
        </authorList>
    </citation>
    <scope>NUCLEOTIDE SEQUENCE [LARGE SCALE GENOMIC DNA]</scope>
</reference>
<dbReference type="SUPFAM" id="SSF49265">
    <property type="entry name" value="Fibronectin type III"/>
    <property type="match status" value="1"/>
</dbReference>
<proteinExistence type="predicted"/>
<evidence type="ECO:0000259" key="1">
    <source>
        <dbReference type="PROSITE" id="PS50853"/>
    </source>
</evidence>
<protein>
    <submittedName>
        <fullName evidence="2">Tail fibers protein</fullName>
    </submittedName>
</protein>
<keyword evidence="3" id="KW-1185">Reference proteome</keyword>
<sequence length="951" mass="104480">MTVLLPSGKEFLKNSSSINMAHLVELQLPGDGNSFLYYTDYRKDISFNGATYSSGRIKNIGEIRQTKELTNYELSITVTGADSVELARALQSSAYLGKIVKVTRVFLNYNDEVEYVTATGGIIYFNGRLTSMTIRDSRSLTSTSKSDIVWTASSLAGSLIRVNGRITDDASHRGLVSVSGQMAPSDSAKKLEYKTDKGFFHANKSVNVLAQYQTQEKRYKLQSKRAGGLRGLLGGKNYETVEVWETVTKELDLDINLTAKYLPVVYGAQRVGGIPVFVDTSFEDSNEVWAVYAFCEGEIEGFLDFYIDDKPIICVSPEDSQSRVCIGNKRFAGDTISVATPINGAPSSDRTAPSIHGQQYSYNDGAGIIDFWVYHGKSNQTACPVLVNRAAGPGFVIQRTSGQGSEYWDSNFKLLDTAYVVVRMDLGAERMNLPSIEAELLGRKVKTYNASGAVVSDNKTSLNFAWQTLDYLTNPTFGAGVPGEFVPVKSFYDAAVLMDAIDSSYQSSWVPYWRYLGWDAPLNSNRKIVQGSAFLDASKDIFKNLQAILSQADASLNVINGNYVYTVEAKSASIADIHIDDIKTGTFSITDISNTNKYNAIQASLSDPAMGWNTNTVTFFNSQYLEEDSNIENKGNFAFPFITNYYTARTRAERLLRKSRLTKEVSFSLPFYFADLVPNKFITLTVPRYNWDKKQFLIEELKWSRDGSIAVVAREYSPDAFLNSPQSDGSEGQNPTLPVNVLPPTNLRYDVAPSGSPEGLQGVLVWNASLSNNVTYYSIRMTGSTEVFTVSVPAGTPPSQYSYQIMGLASGEYTFQVKAVNGLGQVSAPASITVQINPSVNLPLVPNFRLVNSFDAVDQFIGSSIQLAWDDIDSGGVTNIRYILEVLTPAGTVVRSATLLGTVKNYTYTLALNKSDYKAANSNAVGFYRELSFRIKAIGDGGAESVGWTTL</sequence>